<reference evidence="1 2" key="1">
    <citation type="journal article" date="2018" name="Front. Microbiol.">
        <title>Genome-Wide Analysis of Corynespora cassiicola Leaf Fall Disease Putative Effectors.</title>
        <authorList>
            <person name="Lopez D."/>
            <person name="Ribeiro S."/>
            <person name="Label P."/>
            <person name="Fumanal B."/>
            <person name="Venisse J.S."/>
            <person name="Kohler A."/>
            <person name="de Oliveira R.R."/>
            <person name="Labutti K."/>
            <person name="Lipzen A."/>
            <person name="Lail K."/>
            <person name="Bauer D."/>
            <person name="Ohm R.A."/>
            <person name="Barry K.W."/>
            <person name="Spatafora J."/>
            <person name="Grigoriev I.V."/>
            <person name="Martin F.M."/>
            <person name="Pujade-Renaud V."/>
        </authorList>
    </citation>
    <scope>NUCLEOTIDE SEQUENCE [LARGE SCALE GENOMIC DNA]</scope>
    <source>
        <strain evidence="1 2">Philippines</strain>
    </source>
</reference>
<proteinExistence type="predicted"/>
<evidence type="ECO:0000313" key="2">
    <source>
        <dbReference type="Proteomes" id="UP000240883"/>
    </source>
</evidence>
<dbReference type="EMBL" id="KZ678133">
    <property type="protein sequence ID" value="PSN69508.1"/>
    <property type="molecule type" value="Genomic_DNA"/>
</dbReference>
<sequence>MHCHLPRELRNKVYEYLWGDKTLRWVALLVERYKDEDLYAEIIHQKLPFFVLPTHVGREFALEVVEMFYSKATRLHPVPARLFYAEEIADLHIELFRDVFQVGFRPFLHARFLTLRIVMNYYFKSSINSLDPNIVRALLSIEQREGFELDLKLVQATFNIRALASFVDLLRPVVQELVNDGAVLTATHVIYYDNSHTIKLEWDIRSALLDSTDFWADRAFSAAALVRRRYGSFNFKHANKQPE</sequence>
<dbReference type="Proteomes" id="UP000240883">
    <property type="component" value="Unassembled WGS sequence"/>
</dbReference>
<protein>
    <submittedName>
        <fullName evidence="1">Uncharacterized protein</fullName>
    </submittedName>
</protein>
<dbReference type="OrthoDB" id="3781480at2759"/>
<evidence type="ECO:0000313" key="1">
    <source>
        <dbReference type="EMBL" id="PSN69508.1"/>
    </source>
</evidence>
<accession>A0A2T2NWP1</accession>
<keyword evidence="2" id="KW-1185">Reference proteome</keyword>
<name>A0A2T2NWP1_CORCC</name>
<organism evidence="1 2">
    <name type="scientific">Corynespora cassiicola Philippines</name>
    <dbReference type="NCBI Taxonomy" id="1448308"/>
    <lineage>
        <taxon>Eukaryota</taxon>
        <taxon>Fungi</taxon>
        <taxon>Dikarya</taxon>
        <taxon>Ascomycota</taxon>
        <taxon>Pezizomycotina</taxon>
        <taxon>Dothideomycetes</taxon>
        <taxon>Pleosporomycetidae</taxon>
        <taxon>Pleosporales</taxon>
        <taxon>Corynesporascaceae</taxon>
        <taxon>Corynespora</taxon>
    </lineage>
</organism>
<gene>
    <name evidence="1" type="ORF">BS50DRAFT_664524</name>
</gene>
<dbReference type="AlphaFoldDB" id="A0A2T2NWP1"/>